<feature type="transmembrane region" description="Helical" evidence="9">
    <location>
        <begin position="181"/>
        <end position="208"/>
    </location>
</feature>
<evidence type="ECO:0000256" key="8">
    <source>
        <dbReference type="ARBA" id="ARBA00023136"/>
    </source>
</evidence>
<proteinExistence type="inferred from homology"/>
<evidence type="ECO:0000256" key="6">
    <source>
        <dbReference type="ARBA" id="ARBA00022970"/>
    </source>
</evidence>
<dbReference type="Gene3D" id="1.10.3720.10">
    <property type="entry name" value="MetI-like"/>
    <property type="match status" value="1"/>
</dbReference>
<feature type="transmembrane region" description="Helical" evidence="9">
    <location>
        <begin position="18"/>
        <end position="39"/>
    </location>
</feature>
<keyword evidence="12" id="KW-1185">Reference proteome</keyword>
<feature type="domain" description="ABC transmembrane type-1" evidence="10">
    <location>
        <begin position="15"/>
        <end position="200"/>
    </location>
</feature>
<comment type="similarity">
    <text evidence="2">Belongs to the binding-protein-dependent transport system permease family. HisMQ subfamily.</text>
</comment>
<evidence type="ECO:0000256" key="1">
    <source>
        <dbReference type="ARBA" id="ARBA00004651"/>
    </source>
</evidence>
<dbReference type="NCBIfam" id="TIGR01726">
    <property type="entry name" value="HEQRo_perm_3TM"/>
    <property type="match status" value="1"/>
</dbReference>
<dbReference type="PROSITE" id="PS50928">
    <property type="entry name" value="ABC_TM1"/>
    <property type="match status" value="1"/>
</dbReference>
<keyword evidence="4" id="KW-1003">Cell membrane</keyword>
<evidence type="ECO:0000256" key="4">
    <source>
        <dbReference type="ARBA" id="ARBA00022475"/>
    </source>
</evidence>
<keyword evidence="6" id="KW-0029">Amino-acid transport</keyword>
<sequence length="216" mass="22291">MGVIVEQFPLYAQGFLQTLRICLFSAVGALVLGTILAGFRVSPVPPLRMVGSAWVTVFRNTPLAVVLFAVAFGLPELGVNGSYFYFGVIGLTFYTAAFVCEAVRSGINSVSAGQAEAARAIGLTFSQSLSLIVLPQALRTVVPPLGSVIIAMIKNSAIVGAFGVGGDLFANGVQLTSAQGYAAGAVLIGVLLGYLVLTIPGGILLGVLERKVSVAR</sequence>
<dbReference type="Proteomes" id="UP001296706">
    <property type="component" value="Unassembled WGS sequence"/>
</dbReference>
<dbReference type="RefSeq" id="WP_169397572.1">
    <property type="nucleotide sequence ID" value="NZ_BAAAJH010000024.1"/>
</dbReference>
<comment type="caution">
    <text evidence="11">The sequence shown here is derived from an EMBL/GenBank/DDBJ whole genome shotgun (WGS) entry which is preliminary data.</text>
</comment>
<dbReference type="CDD" id="cd06261">
    <property type="entry name" value="TM_PBP2"/>
    <property type="match status" value="1"/>
</dbReference>
<dbReference type="PANTHER" id="PTHR30614:SF37">
    <property type="entry name" value="AMINO-ACID ABC TRANSPORTER PERMEASE PROTEIN YHDX-RELATED"/>
    <property type="match status" value="1"/>
</dbReference>
<keyword evidence="7 9" id="KW-1133">Transmembrane helix</keyword>
<dbReference type="InterPro" id="IPR000515">
    <property type="entry name" value="MetI-like"/>
</dbReference>
<dbReference type="SUPFAM" id="SSF161098">
    <property type="entry name" value="MetI-like"/>
    <property type="match status" value="1"/>
</dbReference>
<name>A0ABX1RHW2_9PSEU</name>
<evidence type="ECO:0000256" key="5">
    <source>
        <dbReference type="ARBA" id="ARBA00022692"/>
    </source>
</evidence>
<keyword evidence="8 9" id="KW-0472">Membrane</keyword>
<evidence type="ECO:0000259" key="10">
    <source>
        <dbReference type="PROSITE" id="PS50928"/>
    </source>
</evidence>
<organism evidence="11 12">
    <name type="scientific">Pseudonocardia xinjiangensis</name>
    <dbReference type="NCBI Taxonomy" id="75289"/>
    <lineage>
        <taxon>Bacteria</taxon>
        <taxon>Bacillati</taxon>
        <taxon>Actinomycetota</taxon>
        <taxon>Actinomycetes</taxon>
        <taxon>Pseudonocardiales</taxon>
        <taxon>Pseudonocardiaceae</taxon>
        <taxon>Pseudonocardia</taxon>
    </lineage>
</organism>
<dbReference type="PANTHER" id="PTHR30614">
    <property type="entry name" value="MEMBRANE COMPONENT OF AMINO ACID ABC TRANSPORTER"/>
    <property type="match status" value="1"/>
</dbReference>
<comment type="subcellular location">
    <subcellularLocation>
        <location evidence="1 9">Cell membrane</location>
        <topology evidence="1 9">Multi-pass membrane protein</topology>
    </subcellularLocation>
</comment>
<dbReference type="Pfam" id="PF00528">
    <property type="entry name" value="BPD_transp_1"/>
    <property type="match status" value="1"/>
</dbReference>
<dbReference type="InterPro" id="IPR043429">
    <property type="entry name" value="ArtM/GltK/GlnP/TcyL/YhdX-like"/>
</dbReference>
<evidence type="ECO:0000256" key="7">
    <source>
        <dbReference type="ARBA" id="ARBA00022989"/>
    </source>
</evidence>
<evidence type="ECO:0000256" key="3">
    <source>
        <dbReference type="ARBA" id="ARBA00022448"/>
    </source>
</evidence>
<gene>
    <name evidence="11" type="ORF">HF577_20740</name>
</gene>
<evidence type="ECO:0000256" key="2">
    <source>
        <dbReference type="ARBA" id="ARBA00010072"/>
    </source>
</evidence>
<dbReference type="InterPro" id="IPR035906">
    <property type="entry name" value="MetI-like_sf"/>
</dbReference>
<accession>A0ABX1RHW2</accession>
<dbReference type="EMBL" id="JAAXKY010000070">
    <property type="protein sequence ID" value="NMH79509.1"/>
    <property type="molecule type" value="Genomic_DNA"/>
</dbReference>
<feature type="transmembrane region" description="Helical" evidence="9">
    <location>
        <begin position="83"/>
        <end position="100"/>
    </location>
</feature>
<feature type="transmembrane region" description="Helical" evidence="9">
    <location>
        <begin position="51"/>
        <end position="71"/>
    </location>
</feature>
<protein>
    <submittedName>
        <fullName evidence="11">Amino acid ABC transporter permease</fullName>
    </submittedName>
</protein>
<evidence type="ECO:0000256" key="9">
    <source>
        <dbReference type="RuleBase" id="RU363032"/>
    </source>
</evidence>
<keyword evidence="3 9" id="KW-0813">Transport</keyword>
<reference evidence="11 12" key="1">
    <citation type="submission" date="2020-04" db="EMBL/GenBank/DDBJ databases">
        <authorList>
            <person name="Klaysubun C."/>
            <person name="Duangmal K."/>
            <person name="Lipun K."/>
        </authorList>
    </citation>
    <scope>NUCLEOTIDE SEQUENCE [LARGE SCALE GENOMIC DNA]</scope>
    <source>
        <strain evidence="11 12">JCM 11839</strain>
    </source>
</reference>
<keyword evidence="5 9" id="KW-0812">Transmembrane</keyword>
<evidence type="ECO:0000313" key="11">
    <source>
        <dbReference type="EMBL" id="NMH79509.1"/>
    </source>
</evidence>
<evidence type="ECO:0000313" key="12">
    <source>
        <dbReference type="Proteomes" id="UP001296706"/>
    </source>
</evidence>
<dbReference type="InterPro" id="IPR010065">
    <property type="entry name" value="AA_ABC_transptr_permease_3TM"/>
</dbReference>